<dbReference type="Proteomes" id="UP000886501">
    <property type="component" value="Unassembled WGS sequence"/>
</dbReference>
<evidence type="ECO:0000313" key="1">
    <source>
        <dbReference type="EMBL" id="KAF9651962.1"/>
    </source>
</evidence>
<dbReference type="EMBL" id="MU117971">
    <property type="protein sequence ID" value="KAF9651962.1"/>
    <property type="molecule type" value="Genomic_DNA"/>
</dbReference>
<reference evidence="1" key="2">
    <citation type="journal article" date="2020" name="Nat. Commun.">
        <title>Large-scale genome sequencing of mycorrhizal fungi provides insights into the early evolution of symbiotic traits.</title>
        <authorList>
            <person name="Miyauchi S."/>
            <person name="Kiss E."/>
            <person name="Kuo A."/>
            <person name="Drula E."/>
            <person name="Kohler A."/>
            <person name="Sanchez-Garcia M."/>
            <person name="Morin E."/>
            <person name="Andreopoulos B."/>
            <person name="Barry K.W."/>
            <person name="Bonito G."/>
            <person name="Buee M."/>
            <person name="Carver A."/>
            <person name="Chen C."/>
            <person name="Cichocki N."/>
            <person name="Clum A."/>
            <person name="Culley D."/>
            <person name="Crous P.W."/>
            <person name="Fauchery L."/>
            <person name="Girlanda M."/>
            <person name="Hayes R.D."/>
            <person name="Keri Z."/>
            <person name="LaButti K."/>
            <person name="Lipzen A."/>
            <person name="Lombard V."/>
            <person name="Magnuson J."/>
            <person name="Maillard F."/>
            <person name="Murat C."/>
            <person name="Nolan M."/>
            <person name="Ohm R.A."/>
            <person name="Pangilinan J."/>
            <person name="Pereira M.F."/>
            <person name="Perotto S."/>
            <person name="Peter M."/>
            <person name="Pfister S."/>
            <person name="Riley R."/>
            <person name="Sitrit Y."/>
            <person name="Stielow J.B."/>
            <person name="Szollosi G."/>
            <person name="Zifcakova L."/>
            <person name="Stursova M."/>
            <person name="Spatafora J.W."/>
            <person name="Tedersoo L."/>
            <person name="Vaario L.M."/>
            <person name="Yamada A."/>
            <person name="Yan M."/>
            <person name="Wang P."/>
            <person name="Xu J."/>
            <person name="Bruns T."/>
            <person name="Baldrian P."/>
            <person name="Vilgalys R."/>
            <person name="Dunand C."/>
            <person name="Henrissat B."/>
            <person name="Grigoriev I.V."/>
            <person name="Hibbett D."/>
            <person name="Nagy L.G."/>
            <person name="Martin F.M."/>
        </authorList>
    </citation>
    <scope>NUCLEOTIDE SEQUENCE</scope>
    <source>
        <strain evidence="1">P2</strain>
    </source>
</reference>
<sequence length="113" mass="12367">MATSASTKHHFMVYAPDRTDSGTVQRRLELRPEHLGRIGTLVKNGALKVLGPTLTPESVLPGAEQKMSGSLLIAEASSIEEVRNLVESDVYYGGDVWDKEKIIITPMILAHPK</sequence>
<comment type="caution">
    <text evidence="1">The sequence shown here is derived from an EMBL/GenBank/DDBJ whole genome shotgun (WGS) entry which is preliminary data.</text>
</comment>
<organism evidence="1 2">
    <name type="scientific">Thelephora ganbajun</name>
    <name type="common">Ganba fungus</name>
    <dbReference type="NCBI Taxonomy" id="370292"/>
    <lineage>
        <taxon>Eukaryota</taxon>
        <taxon>Fungi</taxon>
        <taxon>Dikarya</taxon>
        <taxon>Basidiomycota</taxon>
        <taxon>Agaricomycotina</taxon>
        <taxon>Agaricomycetes</taxon>
        <taxon>Thelephorales</taxon>
        <taxon>Thelephoraceae</taxon>
        <taxon>Thelephora</taxon>
    </lineage>
</organism>
<keyword evidence="2" id="KW-1185">Reference proteome</keyword>
<evidence type="ECO:0000313" key="2">
    <source>
        <dbReference type="Proteomes" id="UP000886501"/>
    </source>
</evidence>
<protein>
    <submittedName>
        <fullName evidence="1">Uncharacterized protein</fullName>
    </submittedName>
</protein>
<proteinExistence type="predicted"/>
<name>A0ACB6ZQQ0_THEGA</name>
<reference evidence="1" key="1">
    <citation type="submission" date="2019-10" db="EMBL/GenBank/DDBJ databases">
        <authorList>
            <consortium name="DOE Joint Genome Institute"/>
            <person name="Kuo A."/>
            <person name="Miyauchi S."/>
            <person name="Kiss E."/>
            <person name="Drula E."/>
            <person name="Kohler A."/>
            <person name="Sanchez-Garcia M."/>
            <person name="Andreopoulos B."/>
            <person name="Barry K.W."/>
            <person name="Bonito G."/>
            <person name="Buee M."/>
            <person name="Carver A."/>
            <person name="Chen C."/>
            <person name="Cichocki N."/>
            <person name="Clum A."/>
            <person name="Culley D."/>
            <person name="Crous P.W."/>
            <person name="Fauchery L."/>
            <person name="Girlanda M."/>
            <person name="Hayes R."/>
            <person name="Keri Z."/>
            <person name="Labutti K."/>
            <person name="Lipzen A."/>
            <person name="Lombard V."/>
            <person name="Magnuson J."/>
            <person name="Maillard F."/>
            <person name="Morin E."/>
            <person name="Murat C."/>
            <person name="Nolan M."/>
            <person name="Ohm R."/>
            <person name="Pangilinan J."/>
            <person name="Pereira M."/>
            <person name="Perotto S."/>
            <person name="Peter M."/>
            <person name="Riley R."/>
            <person name="Sitrit Y."/>
            <person name="Stielow B."/>
            <person name="Szollosi G."/>
            <person name="Zifcakova L."/>
            <person name="Stursova M."/>
            <person name="Spatafora J.W."/>
            <person name="Tedersoo L."/>
            <person name="Vaario L.-M."/>
            <person name="Yamada A."/>
            <person name="Yan M."/>
            <person name="Wang P."/>
            <person name="Xu J."/>
            <person name="Bruns T."/>
            <person name="Baldrian P."/>
            <person name="Vilgalys R."/>
            <person name="Henrissat B."/>
            <person name="Grigoriev I.V."/>
            <person name="Hibbett D."/>
            <person name="Nagy L.G."/>
            <person name="Martin F.M."/>
        </authorList>
    </citation>
    <scope>NUCLEOTIDE SEQUENCE</scope>
    <source>
        <strain evidence="1">P2</strain>
    </source>
</reference>
<accession>A0ACB6ZQQ0</accession>
<gene>
    <name evidence="1" type="ORF">BDM02DRAFT_3109693</name>
</gene>